<dbReference type="Gene3D" id="1.25.40.80">
    <property type="match status" value="1"/>
</dbReference>
<dbReference type="SUPFAM" id="SSF52425">
    <property type="entry name" value="Cryptochrome/photolyase, N-terminal domain"/>
    <property type="match status" value="1"/>
</dbReference>
<dbReference type="OrthoDB" id="435881at2759"/>
<comment type="cofactor">
    <cofactor evidence="6">
        <name>FAD</name>
        <dbReference type="ChEBI" id="CHEBI:57692"/>
    </cofactor>
    <text evidence="6">Binds 1 FAD per subunit.</text>
</comment>
<evidence type="ECO:0000256" key="6">
    <source>
        <dbReference type="PIRSR" id="PIRSR602081-1"/>
    </source>
</evidence>
<dbReference type="PROSITE" id="PS51645">
    <property type="entry name" value="PHR_CRY_ALPHA_BETA"/>
    <property type="match status" value="1"/>
</dbReference>
<dbReference type="AlphaFoldDB" id="A0A381LDR9"/>
<feature type="site" description="Electron transfer via tryptophanyl radical" evidence="7">
    <location>
        <position position="523"/>
    </location>
</feature>
<dbReference type="Gene3D" id="3.40.50.620">
    <property type="entry name" value="HUPs"/>
    <property type="match status" value="1"/>
</dbReference>
<dbReference type="GO" id="GO:0003677">
    <property type="term" value="F:DNA binding"/>
    <property type="evidence" value="ECO:0007669"/>
    <property type="project" value="TreeGrafter"/>
</dbReference>
<keyword evidence="3 6" id="KW-0285">Flavoprotein</keyword>
<dbReference type="PRINTS" id="PR00147">
    <property type="entry name" value="DNAPHOTLYASE"/>
</dbReference>
<feature type="binding site" evidence="6">
    <location>
        <begin position="536"/>
        <end position="538"/>
    </location>
    <ligand>
        <name>FAD</name>
        <dbReference type="ChEBI" id="CHEBI:57692"/>
    </ligand>
</feature>
<dbReference type="GO" id="GO:0005737">
    <property type="term" value="C:cytoplasm"/>
    <property type="evidence" value="ECO:0007669"/>
    <property type="project" value="TreeGrafter"/>
</dbReference>
<dbReference type="GO" id="GO:0032922">
    <property type="term" value="P:circadian regulation of gene expression"/>
    <property type="evidence" value="ECO:0007669"/>
    <property type="project" value="TreeGrafter"/>
</dbReference>
<dbReference type="InterPro" id="IPR014729">
    <property type="entry name" value="Rossmann-like_a/b/a_fold"/>
</dbReference>
<dbReference type="Pfam" id="PF03441">
    <property type="entry name" value="FAD_binding_7"/>
    <property type="match status" value="1"/>
</dbReference>
<dbReference type="GO" id="GO:0071949">
    <property type="term" value="F:FAD binding"/>
    <property type="evidence" value="ECO:0007669"/>
    <property type="project" value="TreeGrafter"/>
</dbReference>
<evidence type="ECO:0000256" key="2">
    <source>
        <dbReference type="ARBA" id="ARBA00005862"/>
    </source>
</evidence>
<reference evidence="9" key="1">
    <citation type="submission" date="2018-07" db="EMBL/GenBank/DDBJ databases">
        <authorList>
            <person name="Quirk P.G."/>
            <person name="Krulwich T.A."/>
        </authorList>
    </citation>
    <scope>NUCLEOTIDE SEQUENCE</scope>
    <source>
        <strain evidence="9">96224</strain>
    </source>
</reference>
<dbReference type="Gene3D" id="1.10.579.10">
    <property type="entry name" value="DNA Cyclobutane Dipyrimidine Photolyase, subunit A, domain 3"/>
    <property type="match status" value="1"/>
</dbReference>
<feature type="binding site" evidence="6">
    <location>
        <position position="435"/>
    </location>
    <ligand>
        <name>FAD</name>
        <dbReference type="ChEBI" id="CHEBI:57692"/>
    </ligand>
</feature>
<dbReference type="PANTHER" id="PTHR11455:SF18">
    <property type="entry name" value="SI:CH1073-390K14.1"/>
    <property type="match status" value="1"/>
</dbReference>
<dbReference type="InterPro" id="IPR006050">
    <property type="entry name" value="DNA_photolyase_N"/>
</dbReference>
<dbReference type="InterPro" id="IPR036134">
    <property type="entry name" value="Crypto/Photolyase_FAD-like_sf"/>
</dbReference>
<gene>
    <name evidence="9" type="ORF">BGT96224V2_LOCUS5164</name>
</gene>
<dbReference type="InterPro" id="IPR005101">
    <property type="entry name" value="Cryptochr/Photolyase_FAD-bd"/>
</dbReference>
<accession>A0A381LDR9</accession>
<dbReference type="Pfam" id="PF00875">
    <property type="entry name" value="DNA_photolyase"/>
    <property type="match status" value="1"/>
</dbReference>
<dbReference type="InterPro" id="IPR036155">
    <property type="entry name" value="Crypto/Photolyase_N_sf"/>
</dbReference>
<dbReference type="GO" id="GO:0006950">
    <property type="term" value="P:response to stress"/>
    <property type="evidence" value="ECO:0007669"/>
    <property type="project" value="UniProtKB-ARBA"/>
</dbReference>
<comment type="similarity">
    <text evidence="2">Belongs to the DNA photolyase class-1 family.</text>
</comment>
<feature type="site" description="Electron transfer via tryptophanyl radical" evidence="7">
    <location>
        <position position="470"/>
    </location>
</feature>
<feature type="binding site" evidence="6">
    <location>
        <begin position="395"/>
        <end position="399"/>
    </location>
    <ligand>
        <name>FAD</name>
        <dbReference type="ChEBI" id="CHEBI:57692"/>
    </ligand>
</feature>
<dbReference type="GO" id="GO:0005634">
    <property type="term" value="C:nucleus"/>
    <property type="evidence" value="ECO:0007669"/>
    <property type="project" value="TreeGrafter"/>
</dbReference>
<dbReference type="GO" id="GO:0043153">
    <property type="term" value="P:entrainment of circadian clock by photoperiod"/>
    <property type="evidence" value="ECO:0007669"/>
    <property type="project" value="TreeGrafter"/>
</dbReference>
<proteinExistence type="inferred from homology"/>
<dbReference type="PROSITE" id="PS00691">
    <property type="entry name" value="DNA_PHOTOLYASES_1_2"/>
    <property type="match status" value="1"/>
</dbReference>
<feature type="binding site" evidence="6">
    <location>
        <position position="383"/>
    </location>
    <ligand>
        <name>FAD</name>
        <dbReference type="ChEBI" id="CHEBI:57692"/>
    </ligand>
</feature>
<evidence type="ECO:0000256" key="3">
    <source>
        <dbReference type="ARBA" id="ARBA00022630"/>
    </source>
</evidence>
<evidence type="ECO:0000256" key="1">
    <source>
        <dbReference type="ARBA" id="ARBA00001932"/>
    </source>
</evidence>
<evidence type="ECO:0000256" key="4">
    <source>
        <dbReference type="ARBA" id="ARBA00022827"/>
    </source>
</evidence>
<keyword evidence="4 6" id="KW-0274">FAD</keyword>
<dbReference type="InterPro" id="IPR002081">
    <property type="entry name" value="Cryptochrome/DNA_photolyase_1"/>
</dbReference>
<organism evidence="9">
    <name type="scientific">Blumeria graminis f. sp. tritici 96224</name>
    <dbReference type="NCBI Taxonomy" id="1268274"/>
    <lineage>
        <taxon>Eukaryota</taxon>
        <taxon>Fungi</taxon>
        <taxon>Dikarya</taxon>
        <taxon>Ascomycota</taxon>
        <taxon>Pezizomycotina</taxon>
        <taxon>Leotiomycetes</taxon>
        <taxon>Erysiphales</taxon>
        <taxon>Erysiphaceae</taxon>
        <taxon>Blumeria</taxon>
    </lineage>
</organism>
<dbReference type="FunFam" id="1.10.579.10:FF:000003">
    <property type="entry name" value="Deoxyribodipyrimidine photo-lyase"/>
    <property type="match status" value="1"/>
</dbReference>
<dbReference type="PROSITE" id="PS00394">
    <property type="entry name" value="DNA_PHOTOLYASES_1_1"/>
    <property type="match status" value="1"/>
</dbReference>
<comment type="cofactor">
    <cofactor evidence="1">
        <name>(6R)-5,10-methylene-5,6,7,8-tetrahydrofolate</name>
        <dbReference type="ChEBI" id="CHEBI:15636"/>
    </cofactor>
</comment>
<dbReference type="GO" id="GO:0006139">
    <property type="term" value="P:nucleobase-containing compound metabolic process"/>
    <property type="evidence" value="ECO:0007669"/>
    <property type="project" value="UniProtKB-ARBA"/>
</dbReference>
<dbReference type="GO" id="GO:0003904">
    <property type="term" value="F:deoxyribodipyrimidine photo-lyase activity"/>
    <property type="evidence" value="ECO:0007669"/>
    <property type="project" value="TreeGrafter"/>
</dbReference>
<feature type="binding site" evidence="6">
    <location>
        <begin position="438"/>
        <end position="445"/>
    </location>
    <ligand>
        <name>FAD</name>
        <dbReference type="ChEBI" id="CHEBI:57692"/>
    </ligand>
</feature>
<keyword evidence="5" id="KW-0157">Chromophore</keyword>
<dbReference type="EMBL" id="UIGY01000161">
    <property type="protein sequence ID" value="SUZ12054.1"/>
    <property type="molecule type" value="Genomic_DNA"/>
</dbReference>
<evidence type="ECO:0000259" key="8">
    <source>
        <dbReference type="PROSITE" id="PS51645"/>
    </source>
</evidence>
<protein>
    <submittedName>
        <fullName evidence="9">Bgt-1206</fullName>
    </submittedName>
</protein>
<sequence>MSNFRRQLVRNIIIFDQISYKLSFLQTSGSSLRIPWTIKMASSNLPSVTTRKRKVEQPESLSSSKKLKVAVSSVNESLTTPDPKYALSAAHGIVLRKYYPHEMNNARAQAYKDNALTRPISILNAALAETHKLRENTKVGKAVVHWFKSDLRVKDNHALSAASEKAREADVPLLALFILSPQDLEAHLTAPIRVDFLLRSLKLLRDDLAVLNIPLHIMTIEKRKEIPTLIAALLAEWEVKHIFANIEYEVDELRRDAEIVRGISKQEIAFDLRHDSCIVQPGKLLSGTGNAYSVYTPWYRAWMAHVHSNPDLLETFPAPTPNPSSITSDSTYTSLFNCPIPKPPENKRLSFDETKRFSALWPAGEREASDRLEKFCKERITGYKAKRNFPAETGTSSLSPHFALGTLSSRTAVRAARESSGSKKIDGGNEGVQTWISEVAWRDFYRHVLVAFPYVCMNKPFKPEYSKIEWEYNDDHFNAWKEGRTGYPIVDAAMRQLAYTGWMHNRLRMVVASFLTKHLLLDWRLGEQYFMLNLIDGDFASNNGGWGWSAGSGVDPQPYFRIFNPELQSEKFDKEGHFIRKWVPELKGVRGSKPIHDPYGRGAASEAKSGGYIPRIVNHKEARERCLQRYKEGLGKVTS</sequence>
<feature type="domain" description="Photolyase/cryptochrome alpha/beta" evidence="8">
    <location>
        <begin position="141"/>
        <end position="278"/>
    </location>
</feature>
<feature type="site" description="Electron transfer via tryptophanyl radical" evidence="7">
    <location>
        <position position="546"/>
    </location>
</feature>
<evidence type="ECO:0000256" key="5">
    <source>
        <dbReference type="ARBA" id="ARBA00022991"/>
    </source>
</evidence>
<dbReference type="InterPro" id="IPR018394">
    <property type="entry name" value="DNA_photolyase_1_CS_C"/>
</dbReference>
<dbReference type="PANTHER" id="PTHR11455">
    <property type="entry name" value="CRYPTOCHROME"/>
    <property type="match status" value="1"/>
</dbReference>
<dbReference type="SUPFAM" id="SSF48173">
    <property type="entry name" value="Cryptochrome/photolyase FAD-binding domain"/>
    <property type="match status" value="1"/>
</dbReference>
<evidence type="ECO:0000256" key="7">
    <source>
        <dbReference type="PIRSR" id="PIRSR602081-2"/>
    </source>
</evidence>
<evidence type="ECO:0000313" key="9">
    <source>
        <dbReference type="EMBL" id="SUZ12054.1"/>
    </source>
</evidence>
<name>A0A381LDR9_BLUGR</name>